<evidence type="ECO:0000259" key="9">
    <source>
        <dbReference type="Pfam" id="PF13231"/>
    </source>
</evidence>
<sequence>MRVLPAFSRGAVGAVAVAVGVVLTAVSGQYGYFGDELYFVAAGHHLDWGYADQPPLLPLIALLMDTIAPGSVAVLRIPATLAIVTAVVLAALLAREFGGARRAQLLAAGAVAVSPGFLATGHLLATSTLDPVAWIAVTYLLVRWVRTRSDGLLLAAGIVTAVGLQAKFLIVALWAVAIVAAWFCGPRELLRRRALWAGAGIAVLATIPTLVWQARNGWPQLEMGRVVAEESVYAGGMIGFLPLGFFASGLLVGSVLGVIGVVRLLRVPEHRFLGVTALGVALLFMVAGGRPYYIAGVLPLLWAAGAARVEQVRPAAWWRWTTTWPAYALTAGALLVVNVLPVQPASMHADQPLQIGNFQRDEIGWPAMVADVQAACRALPPDVARDAVVVTGDYWSYSAVQKFAPELPSFSFSRGAAWFGTPPEESGAVVFVGDPTAIIGAFRTGTWIGRLDNDERVANLAQGTPIYLLEGRRVPWAQLWESARRL</sequence>
<evidence type="ECO:0000256" key="4">
    <source>
        <dbReference type="ARBA" id="ARBA00022679"/>
    </source>
</evidence>
<keyword evidence="6 8" id="KW-1133">Transmembrane helix</keyword>
<dbReference type="EMBL" id="VIWU01000001">
    <property type="protein sequence ID" value="TWF76581.1"/>
    <property type="molecule type" value="Genomic_DNA"/>
</dbReference>
<proteinExistence type="predicted"/>
<dbReference type="InterPro" id="IPR038731">
    <property type="entry name" value="RgtA/B/C-like"/>
</dbReference>
<feature type="transmembrane region" description="Helical" evidence="8">
    <location>
        <begin position="152"/>
        <end position="182"/>
    </location>
</feature>
<dbReference type="Proteomes" id="UP000321261">
    <property type="component" value="Unassembled WGS sequence"/>
</dbReference>
<keyword evidence="5 8" id="KW-0812">Transmembrane</keyword>
<evidence type="ECO:0000256" key="1">
    <source>
        <dbReference type="ARBA" id="ARBA00004651"/>
    </source>
</evidence>
<protein>
    <submittedName>
        <fullName evidence="10">Dolichyl-phosphate-mannose-protein mannosyltransferase</fullName>
    </submittedName>
</protein>
<feature type="transmembrane region" description="Helical" evidence="8">
    <location>
        <begin position="232"/>
        <end position="265"/>
    </location>
</feature>
<keyword evidence="7 8" id="KW-0472">Membrane</keyword>
<comment type="caution">
    <text evidence="10">The sequence shown here is derived from an EMBL/GenBank/DDBJ whole genome shotgun (WGS) entry which is preliminary data.</text>
</comment>
<feature type="transmembrane region" description="Helical" evidence="8">
    <location>
        <begin position="324"/>
        <end position="342"/>
    </location>
</feature>
<dbReference type="GO" id="GO:0005886">
    <property type="term" value="C:plasma membrane"/>
    <property type="evidence" value="ECO:0007669"/>
    <property type="project" value="UniProtKB-SubCell"/>
</dbReference>
<dbReference type="InterPro" id="IPR050297">
    <property type="entry name" value="LipidA_mod_glycosyltrf_83"/>
</dbReference>
<keyword evidence="11" id="KW-1185">Reference proteome</keyword>
<dbReference type="GO" id="GO:0009103">
    <property type="term" value="P:lipopolysaccharide biosynthetic process"/>
    <property type="evidence" value="ECO:0007669"/>
    <property type="project" value="UniProtKB-ARBA"/>
</dbReference>
<dbReference type="Pfam" id="PF13231">
    <property type="entry name" value="PMT_2"/>
    <property type="match status" value="1"/>
</dbReference>
<keyword evidence="2" id="KW-1003">Cell membrane</keyword>
<keyword evidence="3 10" id="KW-0328">Glycosyltransferase</keyword>
<dbReference type="GO" id="GO:0016763">
    <property type="term" value="F:pentosyltransferase activity"/>
    <property type="evidence" value="ECO:0007669"/>
    <property type="project" value="TreeGrafter"/>
</dbReference>
<evidence type="ECO:0000256" key="3">
    <source>
        <dbReference type="ARBA" id="ARBA00022676"/>
    </source>
</evidence>
<evidence type="ECO:0000256" key="6">
    <source>
        <dbReference type="ARBA" id="ARBA00022989"/>
    </source>
</evidence>
<reference evidence="10 11" key="1">
    <citation type="submission" date="2019-06" db="EMBL/GenBank/DDBJ databases">
        <title>Sequencing the genomes of 1000 actinobacteria strains.</title>
        <authorList>
            <person name="Klenk H.-P."/>
        </authorList>
    </citation>
    <scope>NUCLEOTIDE SEQUENCE [LARGE SCALE GENOMIC DNA]</scope>
    <source>
        <strain evidence="10 11">DSM 45671</strain>
    </source>
</reference>
<evidence type="ECO:0000313" key="10">
    <source>
        <dbReference type="EMBL" id="TWF76581.1"/>
    </source>
</evidence>
<name>A0A561SNY9_9PSEU</name>
<gene>
    <name evidence="10" type="ORF">FHX44_112474</name>
</gene>
<evidence type="ECO:0000256" key="5">
    <source>
        <dbReference type="ARBA" id="ARBA00022692"/>
    </source>
</evidence>
<accession>A0A561SNY9</accession>
<organism evidence="10 11">
    <name type="scientific">Pseudonocardia hierapolitana</name>
    <dbReference type="NCBI Taxonomy" id="1128676"/>
    <lineage>
        <taxon>Bacteria</taxon>
        <taxon>Bacillati</taxon>
        <taxon>Actinomycetota</taxon>
        <taxon>Actinomycetes</taxon>
        <taxon>Pseudonocardiales</taxon>
        <taxon>Pseudonocardiaceae</taxon>
        <taxon>Pseudonocardia</taxon>
    </lineage>
</organism>
<feature type="transmembrane region" description="Helical" evidence="8">
    <location>
        <begin position="105"/>
        <end position="125"/>
    </location>
</feature>
<comment type="subcellular location">
    <subcellularLocation>
        <location evidence="1">Cell membrane</location>
        <topology evidence="1">Multi-pass membrane protein</topology>
    </subcellularLocation>
</comment>
<evidence type="ECO:0000256" key="8">
    <source>
        <dbReference type="SAM" id="Phobius"/>
    </source>
</evidence>
<feature type="transmembrane region" description="Helical" evidence="8">
    <location>
        <begin position="194"/>
        <end position="212"/>
    </location>
</feature>
<evidence type="ECO:0000313" key="11">
    <source>
        <dbReference type="Proteomes" id="UP000321261"/>
    </source>
</evidence>
<dbReference type="PANTHER" id="PTHR33908:SF11">
    <property type="entry name" value="MEMBRANE PROTEIN"/>
    <property type="match status" value="1"/>
</dbReference>
<feature type="transmembrane region" description="Helical" evidence="8">
    <location>
        <begin position="12"/>
        <end position="33"/>
    </location>
</feature>
<evidence type="ECO:0000256" key="2">
    <source>
        <dbReference type="ARBA" id="ARBA00022475"/>
    </source>
</evidence>
<evidence type="ECO:0000256" key="7">
    <source>
        <dbReference type="ARBA" id="ARBA00023136"/>
    </source>
</evidence>
<dbReference type="PANTHER" id="PTHR33908">
    <property type="entry name" value="MANNOSYLTRANSFERASE YKCB-RELATED"/>
    <property type="match status" value="1"/>
</dbReference>
<feature type="transmembrane region" description="Helical" evidence="8">
    <location>
        <begin position="73"/>
        <end position="93"/>
    </location>
</feature>
<feature type="domain" description="Glycosyltransferase RgtA/B/C/D-like" evidence="9">
    <location>
        <begin position="52"/>
        <end position="212"/>
    </location>
</feature>
<dbReference type="AlphaFoldDB" id="A0A561SNY9"/>
<feature type="transmembrane region" description="Helical" evidence="8">
    <location>
        <begin position="272"/>
        <end position="293"/>
    </location>
</feature>
<keyword evidence="4 10" id="KW-0808">Transferase</keyword>